<dbReference type="NCBIfam" id="TIGR00231">
    <property type="entry name" value="small_GTP"/>
    <property type="match status" value="1"/>
</dbReference>
<dbReference type="AlphaFoldDB" id="A0A9Y1FLK9"/>
<dbReference type="CDD" id="cd01666">
    <property type="entry name" value="TGS_DRG"/>
    <property type="match status" value="1"/>
</dbReference>
<dbReference type="SUPFAM" id="SSF81271">
    <property type="entry name" value="TGS-like"/>
    <property type="match status" value="1"/>
</dbReference>
<dbReference type="InterPro" id="IPR005225">
    <property type="entry name" value="Small_GTP-bd"/>
</dbReference>
<evidence type="ECO:0000256" key="1">
    <source>
        <dbReference type="ARBA" id="ARBA00022741"/>
    </source>
</evidence>
<evidence type="ECO:0000259" key="5">
    <source>
        <dbReference type="PROSITE" id="PS51880"/>
    </source>
</evidence>
<dbReference type="InterPro" id="IPR004095">
    <property type="entry name" value="TGS"/>
</dbReference>
<dbReference type="Pfam" id="PF01926">
    <property type="entry name" value="MMR_HSR1"/>
    <property type="match status" value="1"/>
</dbReference>
<dbReference type="CDD" id="cd01896">
    <property type="entry name" value="DRG"/>
    <property type="match status" value="1"/>
</dbReference>
<keyword evidence="3" id="KW-0175">Coiled coil</keyword>
<dbReference type="Gene3D" id="3.10.20.30">
    <property type="match status" value="1"/>
</dbReference>
<evidence type="ECO:0000256" key="2">
    <source>
        <dbReference type="ARBA" id="ARBA00023134"/>
    </source>
</evidence>
<dbReference type="InterPro" id="IPR045001">
    <property type="entry name" value="DRG"/>
</dbReference>
<keyword evidence="1" id="KW-0547">Nucleotide-binding</keyword>
<organism evidence="6">
    <name type="scientific">Candidatus Heimdallarchaeum aukensis</name>
    <dbReference type="NCBI Taxonomy" id="2876573"/>
    <lineage>
        <taxon>Archaea</taxon>
        <taxon>Promethearchaeati</taxon>
        <taxon>Candidatus Heimdallarchaeota</taxon>
        <taxon>Candidatus Heimdallarchaeia (ex Rinke et al. 2021) (nom. nud.)</taxon>
        <taxon>Candidatus Heimdallarchaeales</taxon>
        <taxon>Candidatus Heimdallarchaeaceae</taxon>
        <taxon>Candidatus Heimdallarchaeum</taxon>
    </lineage>
</organism>
<dbReference type="PROSITE" id="PS00905">
    <property type="entry name" value="GTP1_OBG"/>
    <property type="match status" value="1"/>
</dbReference>
<keyword evidence="2" id="KW-0342">GTP-binding</keyword>
<dbReference type="SUPFAM" id="SSF52540">
    <property type="entry name" value="P-loop containing nucleoside triphosphate hydrolases"/>
    <property type="match status" value="1"/>
</dbReference>
<dbReference type="GO" id="GO:0003924">
    <property type="term" value="F:GTPase activity"/>
    <property type="evidence" value="ECO:0007669"/>
    <property type="project" value="InterPro"/>
</dbReference>
<feature type="domain" description="OBG-type G" evidence="4">
    <location>
        <begin position="64"/>
        <end position="290"/>
    </location>
</feature>
<dbReference type="InterPro" id="IPR006074">
    <property type="entry name" value="GTP1-OBG_CS"/>
</dbReference>
<sequence length="369" mass="41414">MSTIDEQIQELEDQIAKTQKNKATEHHIGQLKAKIAKLRRKKLDIQMSKSGSGYGFDVKKSGDATVVLVGLPSVGKSSLISKITNKESKVAEYAFTTLDAIPGMLFHHGTKIQIVDLPGIIEGASEGKGRGKEILAVARTSDMIIILVTPENIDKQIELIMNELYKVAIRPGMKKPYINIKKTDKGGIAISTLHRLTHMSEKTFAGIMREYKIANAIVTVRSDPTMEELIDVLEGNRVYPKKLIVVNKIDQYPKEVIDEIKERYPDAVFISALKDINLDVLKDAIVDRLELIKIWMKKQGEKTDFSEPMIIKKGSTVRDVCVKIHRKFVSEFRYAVVSGPSAKHPNQRVGIEHVLKDGDILTIVINKYW</sequence>
<dbReference type="InterPro" id="IPR031167">
    <property type="entry name" value="G_OBG"/>
</dbReference>
<dbReference type="InterPro" id="IPR027417">
    <property type="entry name" value="P-loop_NTPase"/>
</dbReference>
<dbReference type="Pfam" id="PF16897">
    <property type="entry name" value="MMR_HSR1_Xtn"/>
    <property type="match status" value="1"/>
</dbReference>
<dbReference type="FunFam" id="3.10.20.30:FF:000003">
    <property type="entry name" value="Developmentally-regulated GTP-binding protein 1"/>
    <property type="match status" value="1"/>
</dbReference>
<dbReference type="GO" id="GO:0005525">
    <property type="term" value="F:GTP binding"/>
    <property type="evidence" value="ECO:0007669"/>
    <property type="project" value="UniProtKB-KW"/>
</dbReference>
<dbReference type="EMBL" id="CP084166">
    <property type="protein sequence ID" value="UJG40678.1"/>
    <property type="molecule type" value="Genomic_DNA"/>
</dbReference>
<dbReference type="Gene3D" id="6.10.140.1070">
    <property type="match status" value="2"/>
</dbReference>
<dbReference type="InterPro" id="IPR031662">
    <property type="entry name" value="GTP-binding_2"/>
</dbReference>
<dbReference type="PROSITE" id="PS51880">
    <property type="entry name" value="TGS"/>
    <property type="match status" value="1"/>
</dbReference>
<dbReference type="Pfam" id="PF02824">
    <property type="entry name" value="TGS"/>
    <property type="match status" value="1"/>
</dbReference>
<dbReference type="PANTHER" id="PTHR43127">
    <property type="entry name" value="DEVELOPMENTALLY-REGULATED GTP-BINDING PROTEIN 2"/>
    <property type="match status" value="1"/>
</dbReference>
<evidence type="ECO:0000259" key="4">
    <source>
        <dbReference type="PROSITE" id="PS51710"/>
    </source>
</evidence>
<gene>
    <name evidence="6" type="ORF">K9W45_12685</name>
</gene>
<name>A0A9Y1FLK9_9ARCH</name>
<proteinExistence type="predicted"/>
<dbReference type="Proteomes" id="UP001201020">
    <property type="component" value="Chromosome"/>
</dbReference>
<dbReference type="PROSITE" id="PS51710">
    <property type="entry name" value="G_OBG"/>
    <property type="match status" value="1"/>
</dbReference>
<dbReference type="InterPro" id="IPR006073">
    <property type="entry name" value="GTP-bd"/>
</dbReference>
<protein>
    <submittedName>
        <fullName evidence="6">GTP-binding protein</fullName>
    </submittedName>
</protein>
<dbReference type="PRINTS" id="PR00326">
    <property type="entry name" value="GTP1OBG"/>
</dbReference>
<accession>A0A9Y1FLK9</accession>
<reference evidence="6" key="1">
    <citation type="journal article" date="2022" name="Nat. Microbiol.">
        <title>Unique mobile elements and scalable gene flow at the prokaryote-eukaryote boundary revealed by circularized Asgard archaea genomes.</title>
        <authorList>
            <person name="Wu F."/>
            <person name="Speth D.R."/>
            <person name="Philosof A."/>
            <person name="Cremiere A."/>
            <person name="Narayanan A."/>
            <person name="Barco R.A."/>
            <person name="Connon S.A."/>
            <person name="Amend J.P."/>
            <person name="Antoshechkin I.A."/>
            <person name="Orphan V.J."/>
        </authorList>
    </citation>
    <scope>NUCLEOTIDE SEQUENCE</scope>
    <source>
        <strain evidence="6">PM71</strain>
    </source>
</reference>
<dbReference type="InterPro" id="IPR012676">
    <property type="entry name" value="TGS-like"/>
</dbReference>
<evidence type="ECO:0000256" key="3">
    <source>
        <dbReference type="SAM" id="Coils"/>
    </source>
</evidence>
<feature type="domain" description="TGS" evidence="5">
    <location>
        <begin position="290"/>
        <end position="365"/>
    </location>
</feature>
<evidence type="ECO:0000313" key="6">
    <source>
        <dbReference type="EMBL" id="UJG40678.1"/>
    </source>
</evidence>
<feature type="coiled-coil region" evidence="3">
    <location>
        <begin position="1"/>
        <end position="41"/>
    </location>
</feature>
<dbReference type="InterPro" id="IPR012675">
    <property type="entry name" value="Beta-grasp_dom_sf"/>
</dbReference>